<dbReference type="Gene3D" id="3.30.1150.10">
    <property type="match status" value="1"/>
</dbReference>
<evidence type="ECO:0000256" key="6">
    <source>
        <dbReference type="ARBA" id="ARBA00022692"/>
    </source>
</evidence>
<dbReference type="SUPFAM" id="SSF49464">
    <property type="entry name" value="Carboxypeptidase regulatory domain-like"/>
    <property type="match status" value="1"/>
</dbReference>
<accession>A0A412TLE2</accession>
<dbReference type="GO" id="GO:0015031">
    <property type="term" value="P:protein transport"/>
    <property type="evidence" value="ECO:0007669"/>
    <property type="project" value="UniProtKB-KW"/>
</dbReference>
<dbReference type="Pfam" id="PF13715">
    <property type="entry name" value="CarbopepD_reg_2"/>
    <property type="match status" value="1"/>
</dbReference>
<dbReference type="Proteomes" id="UP000284243">
    <property type="component" value="Unassembled WGS sequence"/>
</dbReference>
<dbReference type="InterPro" id="IPR006260">
    <property type="entry name" value="TonB/TolA_C"/>
</dbReference>
<dbReference type="Gene3D" id="2.60.40.1120">
    <property type="entry name" value="Carboxypeptidase-like, regulatory domain"/>
    <property type="match status" value="1"/>
</dbReference>
<evidence type="ECO:0000256" key="5">
    <source>
        <dbReference type="ARBA" id="ARBA00022519"/>
    </source>
</evidence>
<dbReference type="InterPro" id="IPR003538">
    <property type="entry name" value="TonB"/>
</dbReference>
<evidence type="ECO:0000313" key="13">
    <source>
        <dbReference type="Proteomes" id="UP000284243"/>
    </source>
</evidence>
<dbReference type="CDD" id="cd07341">
    <property type="entry name" value="M56_BlaR1_MecR1_like"/>
    <property type="match status" value="1"/>
</dbReference>
<evidence type="ECO:0000256" key="8">
    <source>
        <dbReference type="ARBA" id="ARBA00022989"/>
    </source>
</evidence>
<keyword evidence="9 10" id="KW-0472">Membrane</keyword>
<evidence type="ECO:0000256" key="9">
    <source>
        <dbReference type="ARBA" id="ARBA00023136"/>
    </source>
</evidence>
<dbReference type="RefSeq" id="WP_046404081.1">
    <property type="nucleotide sequence ID" value="NZ_QRYC01000028.1"/>
</dbReference>
<feature type="transmembrane region" description="Helical" evidence="10">
    <location>
        <begin position="137"/>
        <end position="155"/>
    </location>
</feature>
<evidence type="ECO:0000256" key="3">
    <source>
        <dbReference type="ARBA" id="ARBA00022448"/>
    </source>
</evidence>
<gene>
    <name evidence="12" type="ORF">DWW57_15615</name>
</gene>
<feature type="transmembrane region" description="Helical" evidence="10">
    <location>
        <begin position="6"/>
        <end position="25"/>
    </location>
</feature>
<dbReference type="PROSITE" id="PS52015">
    <property type="entry name" value="TONB_CTD"/>
    <property type="match status" value="1"/>
</dbReference>
<dbReference type="InterPro" id="IPR051045">
    <property type="entry name" value="TonB-dependent_transducer"/>
</dbReference>
<dbReference type="EMBL" id="QRYC01000028">
    <property type="protein sequence ID" value="RGU54614.1"/>
    <property type="molecule type" value="Genomic_DNA"/>
</dbReference>
<evidence type="ECO:0000256" key="2">
    <source>
        <dbReference type="ARBA" id="ARBA00006555"/>
    </source>
</evidence>
<dbReference type="NCBIfam" id="TIGR01352">
    <property type="entry name" value="tonB_Cterm"/>
    <property type="match status" value="1"/>
</dbReference>
<evidence type="ECO:0000259" key="11">
    <source>
        <dbReference type="PROSITE" id="PS52015"/>
    </source>
</evidence>
<dbReference type="InterPro" id="IPR008969">
    <property type="entry name" value="CarboxyPept-like_regulatory"/>
</dbReference>
<dbReference type="GO" id="GO:0015891">
    <property type="term" value="P:siderophore transport"/>
    <property type="evidence" value="ECO:0007669"/>
    <property type="project" value="InterPro"/>
</dbReference>
<evidence type="ECO:0000256" key="7">
    <source>
        <dbReference type="ARBA" id="ARBA00022927"/>
    </source>
</evidence>
<dbReference type="GO" id="GO:0098797">
    <property type="term" value="C:plasma membrane protein complex"/>
    <property type="evidence" value="ECO:0007669"/>
    <property type="project" value="TreeGrafter"/>
</dbReference>
<feature type="transmembrane region" description="Helical" evidence="10">
    <location>
        <begin position="37"/>
        <end position="58"/>
    </location>
</feature>
<dbReference type="InterPro" id="IPR037682">
    <property type="entry name" value="TonB_C"/>
</dbReference>
<protein>
    <submittedName>
        <fullName evidence="12">TonB family protein</fullName>
    </submittedName>
</protein>
<name>A0A412TLE2_9BACT</name>
<keyword evidence="8 10" id="KW-1133">Transmembrane helix</keyword>
<comment type="subcellular location">
    <subcellularLocation>
        <location evidence="1">Cell inner membrane</location>
        <topology evidence="1">Single-pass membrane protein</topology>
        <orientation evidence="1">Periplasmic side</orientation>
    </subcellularLocation>
</comment>
<dbReference type="GO" id="GO:0030288">
    <property type="term" value="C:outer membrane-bounded periplasmic space"/>
    <property type="evidence" value="ECO:0007669"/>
    <property type="project" value="InterPro"/>
</dbReference>
<feature type="domain" description="TonB C-terminal" evidence="11">
    <location>
        <begin position="419"/>
        <end position="515"/>
    </location>
</feature>
<sequence>MEDFQIYILQVNAGLVVFYLLYRMLFSRDTFLRIRRLFLFSIVILAFVYPLISLASWLEQGNALPGMVVGYAEMLAVVTPVAPQPAAEQSLFTWQRFLIWIWSGGSLVLTLRMAVQLAGICRLAYQGKKQSCHHVPVIALPKITAPFSFFGWIFVNPAHYEERELHEIIVHESAHVRQWHSLDMLLGEILCIFFWFNPVVWLLRKEIRQNLEFLADEQVVNSGYNRKNYQYHLLRLSHQSTAVPIVNNFNVSQLKKRIIMMNKKKTSRIGLLKYAFLLPVTGLLILAGNARAVTDLASHTLIQAGGETSLYKGRVVDEQGNPLQGATVIIKGTSLGASTDQDGEFSIQAGKGDTLYFSYVGKRTAEVICGDKANLKEVVLPKQPVELEGMVVVGYAKAGQNATSKEREIFTAVEEMPVFKEGNVLAYMARMVKYPVRAQEKGIQGKVIVSFVIDKAGRVTDPQVVRSVDQDLDREALRVVKALPDWIPGKQRGVAVDVFYTLPIEFRLQSDAETPAVSGKADEQV</sequence>
<organism evidence="12 13">
    <name type="scientific">Odoribacter splanchnicus</name>
    <dbReference type="NCBI Taxonomy" id="28118"/>
    <lineage>
        <taxon>Bacteria</taxon>
        <taxon>Pseudomonadati</taxon>
        <taxon>Bacteroidota</taxon>
        <taxon>Bacteroidia</taxon>
        <taxon>Bacteroidales</taxon>
        <taxon>Odoribacteraceae</taxon>
        <taxon>Odoribacter</taxon>
    </lineage>
</organism>
<evidence type="ECO:0000256" key="4">
    <source>
        <dbReference type="ARBA" id="ARBA00022475"/>
    </source>
</evidence>
<evidence type="ECO:0000256" key="1">
    <source>
        <dbReference type="ARBA" id="ARBA00004383"/>
    </source>
</evidence>
<comment type="similarity">
    <text evidence="2">Belongs to the TonB family.</text>
</comment>
<keyword evidence="3" id="KW-0813">Transport</keyword>
<comment type="caution">
    <text evidence="12">The sequence shown here is derived from an EMBL/GenBank/DDBJ whole genome shotgun (WGS) entry which is preliminary data.</text>
</comment>
<dbReference type="InterPro" id="IPR008756">
    <property type="entry name" value="Peptidase_M56"/>
</dbReference>
<keyword evidence="6 10" id="KW-0812">Transmembrane</keyword>
<feature type="transmembrane region" description="Helical" evidence="10">
    <location>
        <begin position="271"/>
        <end position="290"/>
    </location>
</feature>
<evidence type="ECO:0000256" key="10">
    <source>
        <dbReference type="SAM" id="Phobius"/>
    </source>
</evidence>
<dbReference type="Pfam" id="PF03544">
    <property type="entry name" value="TonB_C"/>
    <property type="match status" value="1"/>
</dbReference>
<dbReference type="PRINTS" id="PR01374">
    <property type="entry name" value="TONBPROTEIN"/>
</dbReference>
<keyword evidence="7" id="KW-0653">Protein transport</keyword>
<proteinExistence type="inferred from homology"/>
<dbReference type="AlphaFoldDB" id="A0A412TLE2"/>
<dbReference type="GO" id="GO:0031992">
    <property type="term" value="F:energy transducer activity"/>
    <property type="evidence" value="ECO:0007669"/>
    <property type="project" value="InterPro"/>
</dbReference>
<dbReference type="Pfam" id="PF05569">
    <property type="entry name" value="Peptidase_M56"/>
    <property type="match status" value="1"/>
</dbReference>
<feature type="transmembrane region" description="Helical" evidence="10">
    <location>
        <begin position="99"/>
        <end position="125"/>
    </location>
</feature>
<reference evidence="12 13" key="1">
    <citation type="submission" date="2018-08" db="EMBL/GenBank/DDBJ databases">
        <title>A genome reference for cultivated species of the human gut microbiota.</title>
        <authorList>
            <person name="Zou Y."/>
            <person name="Xue W."/>
            <person name="Luo G."/>
        </authorList>
    </citation>
    <scope>NUCLEOTIDE SEQUENCE [LARGE SCALE GENOMIC DNA]</scope>
    <source>
        <strain evidence="12 13">AF16-14</strain>
    </source>
</reference>
<keyword evidence="5" id="KW-0997">Cell inner membrane</keyword>
<dbReference type="PANTHER" id="PTHR33446">
    <property type="entry name" value="PROTEIN TONB-RELATED"/>
    <property type="match status" value="1"/>
</dbReference>
<dbReference type="SUPFAM" id="SSF74653">
    <property type="entry name" value="TolA/TonB C-terminal domain"/>
    <property type="match status" value="1"/>
</dbReference>
<evidence type="ECO:0000313" key="12">
    <source>
        <dbReference type="EMBL" id="RGU54614.1"/>
    </source>
</evidence>
<dbReference type="GO" id="GO:0055085">
    <property type="term" value="P:transmembrane transport"/>
    <property type="evidence" value="ECO:0007669"/>
    <property type="project" value="InterPro"/>
</dbReference>
<keyword evidence="4" id="KW-1003">Cell membrane</keyword>
<feature type="transmembrane region" description="Helical" evidence="10">
    <location>
        <begin position="184"/>
        <end position="203"/>
    </location>
</feature>
<dbReference type="PANTHER" id="PTHR33446:SF2">
    <property type="entry name" value="PROTEIN TONB"/>
    <property type="match status" value="1"/>
</dbReference>